<dbReference type="InterPro" id="IPR051962">
    <property type="entry name" value="Cuticlin"/>
</dbReference>
<protein>
    <submittedName>
        <fullName evidence="5">ZP domain-containing protein</fullName>
    </submittedName>
</protein>
<dbReference type="EMBL" id="UYRT01083852">
    <property type="protein sequence ID" value="VDN28032.1"/>
    <property type="molecule type" value="Genomic_DNA"/>
</dbReference>
<organism evidence="5">
    <name type="scientific">Gongylonema pulchrum</name>
    <dbReference type="NCBI Taxonomy" id="637853"/>
    <lineage>
        <taxon>Eukaryota</taxon>
        <taxon>Metazoa</taxon>
        <taxon>Ecdysozoa</taxon>
        <taxon>Nematoda</taxon>
        <taxon>Chromadorea</taxon>
        <taxon>Rhabditida</taxon>
        <taxon>Spirurina</taxon>
        <taxon>Spiruromorpha</taxon>
        <taxon>Spiruroidea</taxon>
        <taxon>Gongylonematidae</taxon>
        <taxon>Gongylonema</taxon>
    </lineage>
</organism>
<dbReference type="Pfam" id="PF25301">
    <property type="entry name" value="CUT_C"/>
    <property type="match status" value="1"/>
</dbReference>
<gene>
    <name evidence="3" type="ORF">GPUH_LOCUS16510</name>
</gene>
<dbReference type="PANTHER" id="PTHR22907:SF57">
    <property type="entry name" value="CUTICLIN-4"/>
    <property type="match status" value="1"/>
</dbReference>
<dbReference type="WBParaSite" id="GPUH_0001653201-mRNA-1">
    <property type="protein sequence ID" value="GPUH_0001653201-mRNA-1"/>
    <property type="gene ID" value="GPUH_0001653201"/>
</dbReference>
<evidence type="ECO:0000259" key="2">
    <source>
        <dbReference type="Pfam" id="PF25301"/>
    </source>
</evidence>
<proteinExistence type="predicted"/>
<keyword evidence="4" id="KW-1185">Reference proteome</keyword>
<dbReference type="AlphaFoldDB" id="A0A183E6B9"/>
<name>A0A183E6B9_9BILA</name>
<evidence type="ECO:0000313" key="4">
    <source>
        <dbReference type="Proteomes" id="UP000271098"/>
    </source>
</evidence>
<feature type="domain" description="Cuticlin C-terminal" evidence="2">
    <location>
        <begin position="10"/>
        <end position="74"/>
    </location>
</feature>
<sequence>MILWKKPKVYEILNGGPAGPAIRYAKVGDSVYHKWTCVSEMGDIYCMRVHTCTVNDGQGGDAVEVIDKKGLALARHWSIYIRCSISFTCNT</sequence>
<accession>A0A183E6B9</accession>
<reference evidence="3 4" key="2">
    <citation type="submission" date="2018-11" db="EMBL/GenBank/DDBJ databases">
        <authorList>
            <consortium name="Pathogen Informatics"/>
        </authorList>
    </citation>
    <scope>NUCLEOTIDE SEQUENCE [LARGE SCALE GENOMIC DNA]</scope>
</reference>
<dbReference type="InterPro" id="IPR057475">
    <property type="entry name" value="CUT_C"/>
</dbReference>
<dbReference type="OrthoDB" id="6139674at2759"/>
<reference evidence="5" key="1">
    <citation type="submission" date="2016-06" db="UniProtKB">
        <authorList>
            <consortium name="WormBaseParasite"/>
        </authorList>
    </citation>
    <scope>IDENTIFICATION</scope>
</reference>
<keyword evidence="1" id="KW-0732">Signal</keyword>
<evidence type="ECO:0000313" key="3">
    <source>
        <dbReference type="EMBL" id="VDN28032.1"/>
    </source>
</evidence>
<evidence type="ECO:0000256" key="1">
    <source>
        <dbReference type="ARBA" id="ARBA00022729"/>
    </source>
</evidence>
<dbReference type="Proteomes" id="UP000271098">
    <property type="component" value="Unassembled WGS sequence"/>
</dbReference>
<evidence type="ECO:0000313" key="5">
    <source>
        <dbReference type="WBParaSite" id="GPUH_0001653201-mRNA-1"/>
    </source>
</evidence>
<dbReference type="PANTHER" id="PTHR22907">
    <property type="entry name" value="GH04558P"/>
    <property type="match status" value="1"/>
</dbReference>